<comment type="caution">
    <text evidence="7">The sequence shown here is derived from an EMBL/GenBank/DDBJ whole genome shotgun (WGS) entry which is preliminary data.</text>
</comment>
<dbReference type="Pfam" id="PF00905">
    <property type="entry name" value="Transpeptidase"/>
    <property type="match status" value="1"/>
</dbReference>
<organism evidence="7 8">
    <name type="scientific">Plantactinospora solaniradicis</name>
    <dbReference type="NCBI Taxonomy" id="1723736"/>
    <lineage>
        <taxon>Bacteria</taxon>
        <taxon>Bacillati</taxon>
        <taxon>Actinomycetota</taxon>
        <taxon>Actinomycetes</taxon>
        <taxon>Micromonosporales</taxon>
        <taxon>Micromonosporaceae</taxon>
        <taxon>Plantactinospora</taxon>
    </lineage>
</organism>
<dbReference type="Pfam" id="PF05223">
    <property type="entry name" value="MecA_N"/>
    <property type="match status" value="1"/>
</dbReference>
<dbReference type="SUPFAM" id="SSF56601">
    <property type="entry name" value="beta-lactamase/transpeptidase-like"/>
    <property type="match status" value="1"/>
</dbReference>
<evidence type="ECO:0000256" key="2">
    <source>
        <dbReference type="ARBA" id="ARBA00007171"/>
    </source>
</evidence>
<dbReference type="PANTHER" id="PTHR30627">
    <property type="entry name" value="PEPTIDOGLYCAN D,D-TRANSPEPTIDASE"/>
    <property type="match status" value="1"/>
</dbReference>
<feature type="domain" description="Penicillin-binding protein transpeptidase" evidence="4">
    <location>
        <begin position="380"/>
        <end position="649"/>
    </location>
</feature>
<dbReference type="InterPro" id="IPR050515">
    <property type="entry name" value="Beta-lactam/transpept"/>
</dbReference>
<proteinExistence type="inferred from homology"/>
<comment type="similarity">
    <text evidence="2">Belongs to the transpeptidase family.</text>
</comment>
<evidence type="ECO:0000259" key="4">
    <source>
        <dbReference type="Pfam" id="PF00905"/>
    </source>
</evidence>
<evidence type="ECO:0000259" key="6">
    <source>
        <dbReference type="Pfam" id="PF05223"/>
    </source>
</evidence>
<reference evidence="8" key="1">
    <citation type="journal article" date="2019" name="Int. J. Syst. Evol. Microbiol.">
        <title>The Global Catalogue of Microorganisms (GCM) 10K type strain sequencing project: providing services to taxonomists for standard genome sequencing and annotation.</title>
        <authorList>
            <consortium name="The Broad Institute Genomics Platform"/>
            <consortium name="The Broad Institute Genome Sequencing Center for Infectious Disease"/>
            <person name="Wu L."/>
            <person name="Ma J."/>
        </authorList>
    </citation>
    <scope>NUCLEOTIDE SEQUENCE [LARGE SCALE GENOMIC DNA]</scope>
    <source>
        <strain evidence="8">ZS-35-S2</strain>
    </source>
</reference>
<name>A0ABW1KN62_9ACTN</name>
<dbReference type="InterPro" id="IPR001460">
    <property type="entry name" value="PCN-bd_Tpept"/>
</dbReference>
<protein>
    <submittedName>
        <fullName evidence="7">Penicillin-binding transpeptidase domain-containing protein</fullName>
    </submittedName>
</protein>
<dbReference type="InterPro" id="IPR036138">
    <property type="entry name" value="PBP_dimer_sf"/>
</dbReference>
<comment type="subcellular location">
    <subcellularLocation>
        <location evidence="1">Membrane</location>
    </subcellularLocation>
</comment>
<evidence type="ECO:0000256" key="3">
    <source>
        <dbReference type="ARBA" id="ARBA00023136"/>
    </source>
</evidence>
<sequence length="656" mass="69165">MGSPYPSRRFHGRRIAPRRIVGAVVGLLLVTGTLVGCSDSDGPDRAVDAFLAGWRGADLNKVGFRNPAGERVPANDVAAELKELTGELAKTPPALRREGEAKITEDAATVTVRVDWTLPGDTHWTYPSEIHLKRGKDDDWQVIWEPKVVEPKLTSGDQLALRRLPAKRALVTDGAGNGIVLPRPVVVVGVQPGEVTDVPDLVRDLDRAFKAIRPAIVPAIDLSDLPKRLSEAKPDAFVDVVSLRRDAYLQIKSRIYDLPGTKFRDEQRELAPYRGFAAALLGSVDPVQAADMEANPGLFENGDMVGHGGLQGRYDKQLRGGIGISVIITSKRPDGSVTPSGTEAFRHDPAAGTPLKTTLDVPVQSAADRAVEPEKRRSALVAVRISDGAVLAAANGATPENLAFNAQVPPGSTFKMVSTLGLLDAGAVTLDGPVACPKTFTVEGRSFKNSDSFELGTVPFRTDFAKSCNTAFAALAPRLGPDGLANAGRSLGLEGTWQLGMDAFTGKVSAGGSAAERAAAAFGQGTTLVSPLSMAAATAAVARGQWQQPKLVIEPNPGQAASPGPQLKAGSVEPLRTMMREVVTSGTGSALKDVPGKPVYGKTGTAEYDDNPAHTHAWFVGWQGDIAFAVFVEKGGSSAATAVPIAERFLRNLAAR</sequence>
<accession>A0ABW1KN62</accession>
<dbReference type="InterPro" id="IPR012338">
    <property type="entry name" value="Beta-lactam/transpept-like"/>
</dbReference>
<evidence type="ECO:0000259" key="5">
    <source>
        <dbReference type="Pfam" id="PF03717"/>
    </source>
</evidence>
<dbReference type="SUPFAM" id="SSF56519">
    <property type="entry name" value="Penicillin binding protein dimerisation domain"/>
    <property type="match status" value="1"/>
</dbReference>
<feature type="domain" description="Penicillin-binding protein dimerisation" evidence="5">
    <location>
        <begin position="164"/>
        <end position="330"/>
    </location>
</feature>
<keyword evidence="3" id="KW-0472">Membrane</keyword>
<dbReference type="Gene3D" id="3.30.1390.30">
    <property type="entry name" value="Penicillin-binding protein 2a, domain 3"/>
    <property type="match status" value="1"/>
</dbReference>
<dbReference type="Proteomes" id="UP001596203">
    <property type="component" value="Unassembled WGS sequence"/>
</dbReference>
<dbReference type="PANTHER" id="PTHR30627:SF24">
    <property type="entry name" value="PENICILLIN-BINDING PROTEIN 4B"/>
    <property type="match status" value="1"/>
</dbReference>
<dbReference type="InterPro" id="IPR007887">
    <property type="entry name" value="MecA_N"/>
</dbReference>
<gene>
    <name evidence="7" type="ORF">ACFP2T_40150</name>
</gene>
<evidence type="ECO:0000256" key="1">
    <source>
        <dbReference type="ARBA" id="ARBA00004370"/>
    </source>
</evidence>
<dbReference type="RefSeq" id="WP_377431872.1">
    <property type="nucleotide sequence ID" value="NZ_JBHSPR010000060.1"/>
</dbReference>
<evidence type="ECO:0000313" key="7">
    <source>
        <dbReference type="EMBL" id="MFC6022357.1"/>
    </source>
</evidence>
<dbReference type="EMBL" id="JBHSPR010000060">
    <property type="protein sequence ID" value="MFC6022357.1"/>
    <property type="molecule type" value="Genomic_DNA"/>
</dbReference>
<evidence type="ECO:0000313" key="8">
    <source>
        <dbReference type="Proteomes" id="UP001596203"/>
    </source>
</evidence>
<keyword evidence="8" id="KW-1185">Reference proteome</keyword>
<dbReference type="Gene3D" id="3.40.710.10">
    <property type="entry name" value="DD-peptidase/beta-lactamase superfamily"/>
    <property type="match status" value="1"/>
</dbReference>
<dbReference type="InterPro" id="IPR005311">
    <property type="entry name" value="PBP_dimer"/>
</dbReference>
<dbReference type="Gene3D" id="3.90.1310.10">
    <property type="entry name" value="Penicillin-binding protein 2a (Domain 2)"/>
    <property type="match status" value="1"/>
</dbReference>
<feature type="domain" description="NTF2-like N-terminal transpeptidase" evidence="6">
    <location>
        <begin position="43"/>
        <end position="156"/>
    </location>
</feature>
<dbReference type="Pfam" id="PF03717">
    <property type="entry name" value="PBP_dimer"/>
    <property type="match status" value="1"/>
</dbReference>